<proteinExistence type="predicted"/>
<evidence type="ECO:0008006" key="3">
    <source>
        <dbReference type="Google" id="ProtNLM"/>
    </source>
</evidence>
<name>A0ABS1WEM0_9GAMM</name>
<sequence length="169" mass="20092">MKLINTSNQTKIGTFRGVSTGAFRKRFLKIYSFNEYRHDKAFRFCIIDCPYRSFNFFWSDSEVKRLLEVLNLSISGEAHEAMEKELSSSSSFYTIPRIRRYEENYQHIVMNISLIRKETQINTISLEFCSEFLNPNIIIHLSVAETKKLINDLQIHINKNSRPYWYEDL</sequence>
<keyword evidence="2" id="KW-1185">Reference proteome</keyword>
<protein>
    <recommendedName>
        <fullName evidence="3">Dot/Icm T4SS effector</fullName>
    </recommendedName>
</protein>
<organism evidence="1 2">
    <name type="scientific">Legionella bononiensis</name>
    <dbReference type="NCBI Taxonomy" id="2793102"/>
    <lineage>
        <taxon>Bacteria</taxon>
        <taxon>Pseudomonadati</taxon>
        <taxon>Pseudomonadota</taxon>
        <taxon>Gammaproteobacteria</taxon>
        <taxon>Legionellales</taxon>
        <taxon>Legionellaceae</taxon>
        <taxon>Legionella</taxon>
    </lineage>
</organism>
<evidence type="ECO:0000313" key="1">
    <source>
        <dbReference type="EMBL" id="MBL7527715.1"/>
    </source>
</evidence>
<accession>A0ABS1WEM0</accession>
<comment type="caution">
    <text evidence="1">The sequence shown here is derived from an EMBL/GenBank/DDBJ whole genome shotgun (WGS) entry which is preliminary data.</text>
</comment>
<gene>
    <name evidence="1" type="ORF">I5282_14205</name>
</gene>
<dbReference type="RefSeq" id="WP_203108774.1">
    <property type="nucleotide sequence ID" value="NZ_JADOBG010000010.1"/>
</dbReference>
<evidence type="ECO:0000313" key="2">
    <source>
        <dbReference type="Proteomes" id="UP000809910"/>
    </source>
</evidence>
<reference evidence="1 2" key="1">
    <citation type="submission" date="2020-12" db="EMBL/GenBank/DDBJ databases">
        <title>WGS of Legionella: environmental sample.</title>
        <authorList>
            <person name="Cristino S."/>
            <person name="Girolamini L."/>
            <person name="Salaris S."/>
            <person name="Pascale M.R."/>
            <person name="Mazzotta M."/>
            <person name="Orsini M."/>
            <person name="Grottola A."/>
        </authorList>
    </citation>
    <scope>NUCLEOTIDE SEQUENCE [LARGE SCALE GENOMIC DNA]</scope>
    <source>
        <strain evidence="1 2">30cs62</strain>
    </source>
</reference>
<dbReference type="Proteomes" id="UP000809910">
    <property type="component" value="Unassembled WGS sequence"/>
</dbReference>
<dbReference type="EMBL" id="JADWVN010000026">
    <property type="protein sequence ID" value="MBL7527715.1"/>
    <property type="molecule type" value="Genomic_DNA"/>
</dbReference>